<reference evidence="1 2" key="1">
    <citation type="submission" date="2011-11" db="EMBL/GenBank/DDBJ databases">
        <authorList>
            <person name="Hynes A.P."/>
            <person name="Lang A.S."/>
        </authorList>
    </citation>
    <scope>NUCLEOTIDE SEQUENCE [LARGE SCALE GENOMIC DNA]</scope>
</reference>
<keyword evidence="2" id="KW-1185">Reference proteome</keyword>
<dbReference type="EMBL" id="JQ066768">
    <property type="protein sequence ID" value="AFA44857.1"/>
    <property type="molecule type" value="Genomic_DNA"/>
</dbReference>
<sequence length="86" mass="9320">MADSASSDLAANAIALCERKWRLDWLMIGDCAEDQQVAALRVAKEASTGDSITQKVVEACLNRHWPDATLVAMCIPVVDAALRNHP</sequence>
<accession>H6WBM0</accession>
<dbReference type="GeneID" id="14698222"/>
<evidence type="ECO:0000313" key="2">
    <source>
        <dbReference type="Proteomes" id="UP000007518"/>
    </source>
</evidence>
<name>H6WBM0_9CAUD</name>
<dbReference type="RefSeq" id="YP_007518399.1">
    <property type="nucleotide sequence ID" value="NC_020489.1"/>
</dbReference>
<dbReference type="Proteomes" id="UP000007518">
    <property type="component" value="Segment"/>
</dbReference>
<protein>
    <submittedName>
        <fullName evidence="1">Uncharacterized protein</fullName>
    </submittedName>
</protein>
<gene>
    <name evidence="1" type="ORF">RcapNL_00017</name>
</gene>
<evidence type="ECO:0000313" key="1">
    <source>
        <dbReference type="EMBL" id="AFA44857.1"/>
    </source>
</evidence>
<proteinExistence type="predicted"/>
<dbReference type="KEGG" id="vg:14698222"/>
<organism evidence="1 2">
    <name type="scientific">Rhodobacter phage RcapNL</name>
    <dbReference type="NCBI Taxonomy" id="1131316"/>
    <lineage>
        <taxon>Viruses</taxon>
        <taxon>Duplodnaviria</taxon>
        <taxon>Heunggongvirae</taxon>
        <taxon>Uroviricota</taxon>
        <taxon>Caudoviricetes</taxon>
        <taxon>Capnelvirus</taxon>
        <taxon>Capnelvirus RcapNL</taxon>
    </lineage>
</organism>